<dbReference type="Gene3D" id="2.60.40.420">
    <property type="entry name" value="Cupredoxins - blue copper proteins"/>
    <property type="match status" value="1"/>
</dbReference>
<dbReference type="Gene3D" id="1.20.1420.20">
    <property type="entry name" value="M75 peptidase, HXXE motif"/>
    <property type="match status" value="1"/>
</dbReference>
<dbReference type="InterPro" id="IPR038352">
    <property type="entry name" value="Imelysin_sf"/>
</dbReference>
<name>A0A7S7M733_9ACTN</name>
<dbReference type="EMBL" id="CP063767">
    <property type="protein sequence ID" value="QOY59803.1"/>
    <property type="molecule type" value="Genomic_DNA"/>
</dbReference>
<dbReference type="InterPro" id="IPR050894">
    <property type="entry name" value="EfeM/EfeO_iron_uptake"/>
</dbReference>
<evidence type="ECO:0000259" key="7">
    <source>
        <dbReference type="Pfam" id="PF13473"/>
    </source>
</evidence>
<evidence type="ECO:0000256" key="4">
    <source>
        <dbReference type="SAM" id="Coils"/>
    </source>
</evidence>
<evidence type="ECO:0000256" key="2">
    <source>
        <dbReference type="ARBA" id="ARBA00005989"/>
    </source>
</evidence>
<evidence type="ECO:0000313" key="8">
    <source>
        <dbReference type="EMBL" id="QOY59803.1"/>
    </source>
</evidence>
<dbReference type="AlphaFoldDB" id="A0A7S7M733"/>
<feature type="region of interest" description="Disordered" evidence="5">
    <location>
        <begin position="34"/>
        <end position="54"/>
    </location>
</feature>
<dbReference type="InterPro" id="IPR018976">
    <property type="entry name" value="Imelysin-like"/>
</dbReference>
<evidence type="ECO:0000256" key="1">
    <source>
        <dbReference type="ARBA" id="ARBA00004418"/>
    </source>
</evidence>
<gene>
    <name evidence="8" type="ORF">INP52_04950</name>
</gene>
<protein>
    <submittedName>
        <fullName evidence="8">Cupredoxin domain-containing protein</fullName>
    </submittedName>
</protein>
<sequence>MLNLNTGTWVRKAATAAIAGVLVAVPLAGCQSNATTQSGSDASQATTASDQSSQEITVTIDDSSCKLSANATKSGTVTFHVTNNGTSVNEFEILAEDKLQIKTERENITPGTTVDVTAALEPGTYYTASKTNMVGPLVDATEFTVEDSGEEVAVSDDEQELRNQAVTAYTAYIKDQSGQLLDATTEFAEHYKAGDTAWCKENYALVRMHYERIEPTAEAFGDIDPYLDERRADAGDDGYSTDHVDFEAGDDLHENGYWTGWHAIELDLWSPDEAGYSDDYRAALADTLVSDTQDLYDLVYASSFEVSLDDISNGAISLLEEVATTKITGEEEAFSHTDLYDFQANVEGAKVAYGAVRDLVETKDPDTATEIDKAFVTMNDELSQYNTGDAENPVYPSYAELDANAGEGQDEDSLSDAARKLSNEVNALRESVAQLTAIVLE</sequence>
<dbReference type="PANTHER" id="PTHR39192:SF1">
    <property type="entry name" value="IRON UPTAKE SYSTEM COMPONENT EFEO"/>
    <property type="match status" value="1"/>
</dbReference>
<comment type="subcellular location">
    <subcellularLocation>
        <location evidence="1">Periplasm</location>
    </subcellularLocation>
</comment>
<dbReference type="Pfam" id="PF13473">
    <property type="entry name" value="Cupredoxin_1"/>
    <property type="match status" value="1"/>
</dbReference>
<dbReference type="CDD" id="cd14656">
    <property type="entry name" value="Imelysin-like_EfeO"/>
    <property type="match status" value="1"/>
</dbReference>
<organism evidence="8 9">
    <name type="scientific">Thermophilibacter immobilis</name>
    <dbReference type="NCBI Taxonomy" id="2779519"/>
    <lineage>
        <taxon>Bacteria</taxon>
        <taxon>Bacillati</taxon>
        <taxon>Actinomycetota</taxon>
        <taxon>Coriobacteriia</taxon>
        <taxon>Coriobacteriales</taxon>
        <taxon>Atopobiaceae</taxon>
        <taxon>Thermophilibacter</taxon>
    </lineage>
</organism>
<feature type="domain" description="Imelysin-like" evidence="6">
    <location>
        <begin position="165"/>
        <end position="433"/>
    </location>
</feature>
<keyword evidence="3" id="KW-0732">Signal</keyword>
<evidence type="ECO:0000256" key="5">
    <source>
        <dbReference type="SAM" id="MobiDB-lite"/>
    </source>
</evidence>
<dbReference type="Proteomes" id="UP000593735">
    <property type="component" value="Chromosome"/>
</dbReference>
<evidence type="ECO:0000259" key="6">
    <source>
        <dbReference type="Pfam" id="PF09375"/>
    </source>
</evidence>
<comment type="similarity">
    <text evidence="2">Belongs to the EfeM/EfeO family.</text>
</comment>
<feature type="domain" description="EfeO-type cupredoxin-like" evidence="7">
    <location>
        <begin position="46"/>
        <end position="133"/>
    </location>
</feature>
<evidence type="ECO:0000313" key="9">
    <source>
        <dbReference type="Proteomes" id="UP000593735"/>
    </source>
</evidence>
<keyword evidence="9" id="KW-1185">Reference proteome</keyword>
<dbReference type="InterPro" id="IPR034981">
    <property type="entry name" value="Imelysin-like_EfeO/Algp7"/>
</dbReference>
<dbReference type="NCBIfam" id="NF041757">
    <property type="entry name" value="EfeO"/>
    <property type="match status" value="1"/>
</dbReference>
<dbReference type="InterPro" id="IPR028096">
    <property type="entry name" value="EfeO_Cupredoxin"/>
</dbReference>
<dbReference type="KEGG" id="tio:INP52_04950"/>
<feature type="coiled-coil region" evidence="4">
    <location>
        <begin position="411"/>
        <end position="438"/>
    </location>
</feature>
<keyword evidence="4" id="KW-0175">Coiled coil</keyword>
<dbReference type="RefSeq" id="WP_194369585.1">
    <property type="nucleotide sequence ID" value="NZ_CP063767.1"/>
</dbReference>
<evidence type="ECO:0000256" key="3">
    <source>
        <dbReference type="ARBA" id="ARBA00022729"/>
    </source>
</evidence>
<proteinExistence type="inferred from homology"/>
<dbReference type="Pfam" id="PF09375">
    <property type="entry name" value="Peptidase_M75"/>
    <property type="match status" value="1"/>
</dbReference>
<dbReference type="PANTHER" id="PTHR39192">
    <property type="entry name" value="IRON UPTAKE SYSTEM COMPONENT EFEO"/>
    <property type="match status" value="1"/>
</dbReference>
<dbReference type="InterPro" id="IPR008972">
    <property type="entry name" value="Cupredoxin"/>
</dbReference>
<dbReference type="InterPro" id="IPR053377">
    <property type="entry name" value="Iron_uptake_EfeM/EfeO"/>
</dbReference>
<reference evidence="8 9" key="1">
    <citation type="submission" date="2020-10" db="EMBL/GenBank/DDBJ databases">
        <title>Olsenella immobilis sp.nov., isolated from the mud in a fermentation cellar used for the production of Chinese strong-flavoured liquor.</title>
        <authorList>
            <person name="Lu L."/>
        </authorList>
    </citation>
    <scope>NUCLEOTIDE SEQUENCE [LARGE SCALE GENOMIC DNA]</scope>
    <source>
        <strain evidence="8 9">LZLJ-2</strain>
    </source>
</reference>
<dbReference type="GO" id="GO:0042597">
    <property type="term" value="C:periplasmic space"/>
    <property type="evidence" value="ECO:0007669"/>
    <property type="project" value="UniProtKB-SubCell"/>
</dbReference>
<accession>A0A7S7M733</accession>